<dbReference type="NCBIfam" id="TIGR03696">
    <property type="entry name" value="Rhs_assc_core"/>
    <property type="match status" value="1"/>
</dbReference>
<feature type="domain" description="Teneurin-like YD-shell" evidence="2">
    <location>
        <begin position="9"/>
        <end position="238"/>
    </location>
</feature>
<comment type="caution">
    <text evidence="3">The sequence shown here is derived from an EMBL/GenBank/DDBJ whole genome shotgun (WGS) entry which is preliminary data.</text>
</comment>
<dbReference type="InterPro" id="IPR056823">
    <property type="entry name" value="TEN-like_YD-shell"/>
</dbReference>
<name>A0A840DIM2_9BACL</name>
<evidence type="ECO:0000313" key="4">
    <source>
        <dbReference type="Proteomes" id="UP000559598"/>
    </source>
</evidence>
<reference evidence="3 4" key="1">
    <citation type="submission" date="2020-08" db="EMBL/GenBank/DDBJ databases">
        <title>Genomic Encyclopedia of Type Strains, Phase IV (KMG-IV): sequencing the most valuable type-strain genomes for metagenomic binning, comparative biology and taxonomic classification.</title>
        <authorList>
            <person name="Goeker M."/>
        </authorList>
    </citation>
    <scope>NUCLEOTIDE SEQUENCE [LARGE SCALE GENOMIC DNA]</scope>
    <source>
        <strain evidence="3 4">DSM 17075</strain>
    </source>
</reference>
<evidence type="ECO:0000259" key="2">
    <source>
        <dbReference type="Pfam" id="PF25023"/>
    </source>
</evidence>
<dbReference type="PANTHER" id="PTHR32305:SF17">
    <property type="entry name" value="TRNA NUCLEASE WAPA"/>
    <property type="match status" value="1"/>
</dbReference>
<accession>A0A840DIM2</accession>
<dbReference type="Proteomes" id="UP000559598">
    <property type="component" value="Unassembled WGS sequence"/>
</dbReference>
<dbReference type="InterPro" id="IPR050708">
    <property type="entry name" value="T6SS_VgrG/RHS"/>
</dbReference>
<keyword evidence="1" id="KW-0677">Repeat</keyword>
<proteinExistence type="predicted"/>
<dbReference type="EMBL" id="JACIDE010000002">
    <property type="protein sequence ID" value="MBB4072620.1"/>
    <property type="molecule type" value="Genomic_DNA"/>
</dbReference>
<sequence length="394" mass="44422">MKSWTYQGNTVQYDYDAAGNLKNPHGKTLTFNAANEVEGFTYDEAGNLLQDDKYQYEWDGEGHLLTVKDLNGNTLASFTYHPNGLRKTKTVNGVTYHYHYDGSNLIRITDDNGQTVWAFTWANGKPNTVTNANGDTFYYVTNYRGDIVRIVDENGATVANYSYDPWGKVLSVSENAAVAGQPLGYAGYYYDKETQLYYLQARYYDPETARFISRDPDPGDKDDPITQNAYTYANNNPVMNVDPDGHWAVDAMWLIMDTAAFASNPSLSGAAWIAADFASFADPTGALSTAGHAGRLLGSYNKLRKVIKGTGLETHHLIEKRFARSMGVNKGHMLSVALTKEQHRVYTNRWRKAIPYGKKTVTRKEIRKALEKVYYDNRALHYASLKYLRSTGWR</sequence>
<organism evidence="3 4">
    <name type="scientific">Anoxybacteroides voinovskiense</name>
    <dbReference type="NCBI Taxonomy" id="230470"/>
    <lineage>
        <taxon>Bacteria</taxon>
        <taxon>Bacillati</taxon>
        <taxon>Bacillota</taxon>
        <taxon>Bacilli</taxon>
        <taxon>Bacillales</taxon>
        <taxon>Anoxybacillaceae</taxon>
        <taxon>Anoxybacteroides</taxon>
    </lineage>
</organism>
<dbReference type="AlphaFoldDB" id="A0A840DIM2"/>
<keyword evidence="4" id="KW-1185">Reference proteome</keyword>
<evidence type="ECO:0000256" key="1">
    <source>
        <dbReference type="ARBA" id="ARBA00022737"/>
    </source>
</evidence>
<evidence type="ECO:0000313" key="3">
    <source>
        <dbReference type="EMBL" id="MBB4072620.1"/>
    </source>
</evidence>
<dbReference type="Pfam" id="PF25023">
    <property type="entry name" value="TEN_YD-shell"/>
    <property type="match status" value="1"/>
</dbReference>
<gene>
    <name evidence="3" type="ORF">GGR02_000366</name>
</gene>
<dbReference type="Gene3D" id="2.180.10.10">
    <property type="entry name" value="RHS repeat-associated core"/>
    <property type="match status" value="1"/>
</dbReference>
<protein>
    <submittedName>
        <fullName evidence="3">RHS repeat-associated protein</fullName>
    </submittedName>
</protein>
<dbReference type="PANTHER" id="PTHR32305">
    <property type="match status" value="1"/>
</dbReference>
<dbReference type="RefSeq" id="WP_183183044.1">
    <property type="nucleotide sequence ID" value="NZ_BMNP01000001.1"/>
</dbReference>
<dbReference type="InterPro" id="IPR022385">
    <property type="entry name" value="Rhs_assc_core"/>
</dbReference>